<dbReference type="OrthoDB" id="9788959at2"/>
<comment type="similarity">
    <text evidence="1">Belongs to the universal stress protein A family.</text>
</comment>
<protein>
    <submittedName>
        <fullName evidence="3">Nucleotide-binding universal stress protein, UspA family</fullName>
    </submittedName>
</protein>
<dbReference type="RefSeq" id="WP_093367775.1">
    <property type="nucleotide sequence ID" value="NZ_FOZZ01000020.1"/>
</dbReference>
<evidence type="ECO:0000256" key="1">
    <source>
        <dbReference type="ARBA" id="ARBA00008791"/>
    </source>
</evidence>
<feature type="domain" description="UspA" evidence="2">
    <location>
        <begin position="1"/>
        <end position="141"/>
    </location>
</feature>
<dbReference type="InterPro" id="IPR006015">
    <property type="entry name" value="Universal_stress_UspA"/>
</dbReference>
<dbReference type="SUPFAM" id="SSF52402">
    <property type="entry name" value="Adenine nucleotide alpha hydrolases-like"/>
    <property type="match status" value="2"/>
</dbReference>
<organism evidence="3 4">
    <name type="scientific">Sphingobacterium wenxiniae</name>
    <dbReference type="NCBI Taxonomy" id="683125"/>
    <lineage>
        <taxon>Bacteria</taxon>
        <taxon>Pseudomonadati</taxon>
        <taxon>Bacteroidota</taxon>
        <taxon>Sphingobacteriia</taxon>
        <taxon>Sphingobacteriales</taxon>
        <taxon>Sphingobacteriaceae</taxon>
        <taxon>Sphingobacterium</taxon>
    </lineage>
</organism>
<accession>A0A1I6VYZ9</accession>
<gene>
    <name evidence="3" type="ORF">SAMN05660206_12027</name>
</gene>
<dbReference type="STRING" id="683125.SAMN05660206_12027"/>
<name>A0A1I6VYZ9_9SPHI</name>
<reference evidence="3 4" key="1">
    <citation type="submission" date="2016-10" db="EMBL/GenBank/DDBJ databases">
        <authorList>
            <person name="de Groot N.N."/>
        </authorList>
    </citation>
    <scope>NUCLEOTIDE SEQUENCE [LARGE SCALE GENOMIC DNA]</scope>
    <source>
        <strain evidence="3 4">DSM 22789</strain>
    </source>
</reference>
<evidence type="ECO:0000313" key="3">
    <source>
        <dbReference type="EMBL" id="SFT18968.1"/>
    </source>
</evidence>
<dbReference type="PANTHER" id="PTHR46268">
    <property type="entry name" value="STRESS RESPONSE PROTEIN NHAX"/>
    <property type="match status" value="1"/>
</dbReference>
<dbReference type="PANTHER" id="PTHR46268:SF6">
    <property type="entry name" value="UNIVERSAL STRESS PROTEIN UP12"/>
    <property type="match status" value="1"/>
</dbReference>
<dbReference type="Gene3D" id="3.40.50.12370">
    <property type="match status" value="1"/>
</dbReference>
<evidence type="ECO:0000313" key="4">
    <source>
        <dbReference type="Proteomes" id="UP000198785"/>
    </source>
</evidence>
<dbReference type="Proteomes" id="UP000198785">
    <property type="component" value="Unassembled WGS sequence"/>
</dbReference>
<evidence type="ECO:0000259" key="2">
    <source>
        <dbReference type="Pfam" id="PF00582"/>
    </source>
</evidence>
<proteinExistence type="inferred from homology"/>
<keyword evidence="4" id="KW-1185">Reference proteome</keyword>
<dbReference type="Pfam" id="PF00582">
    <property type="entry name" value="Usp"/>
    <property type="match status" value="1"/>
</dbReference>
<dbReference type="AlphaFoldDB" id="A0A1I6VYZ9"/>
<dbReference type="InterPro" id="IPR006016">
    <property type="entry name" value="UspA"/>
</dbReference>
<dbReference type="CDD" id="cd00293">
    <property type="entry name" value="USP-like"/>
    <property type="match status" value="1"/>
</dbReference>
<dbReference type="EMBL" id="FOZZ01000020">
    <property type="protein sequence ID" value="SFT18968.1"/>
    <property type="molecule type" value="Genomic_DNA"/>
</dbReference>
<dbReference type="PRINTS" id="PR01438">
    <property type="entry name" value="UNVRSLSTRESS"/>
</dbReference>
<sequence length="286" mass="32411">MKKILIPVDFSDYSQSAIAYAAQISNQQGQEIDLVHIFTNHTNIYANRVVNPDLVDPEVEVAKKNMARLLESEQAKYPEVTFHTFYKDGNLYEEVSKMTAAFQYDAVIMGTKGSAGLEAVFLGSNTYDVILNSKTPVLAVPKESPRFKVNRVGLLCNFKEAELHVLNQAINLIGKDFELILVHVNKDDKDIRIIHNQFKEWIDKIIEQTGIENISYTVKPQVLYNRAAENISHAIDAVIADEQIDLLLVTKSRKSIFRKLVDENIVRKLAYATSIPKFFARVLPVK</sequence>